<name>A0A397TST6_9GLOM</name>
<keyword evidence="2" id="KW-1185">Reference proteome</keyword>
<protein>
    <submittedName>
        <fullName evidence="1">Uncharacterized protein</fullName>
    </submittedName>
</protein>
<evidence type="ECO:0000313" key="2">
    <source>
        <dbReference type="Proteomes" id="UP000266673"/>
    </source>
</evidence>
<dbReference type="STRING" id="44941.A0A397TST6"/>
<dbReference type="EMBL" id="QKWP01004118">
    <property type="protein sequence ID" value="RIB00491.1"/>
    <property type="molecule type" value="Genomic_DNA"/>
</dbReference>
<comment type="caution">
    <text evidence="1">The sequence shown here is derived from an EMBL/GenBank/DDBJ whole genome shotgun (WGS) entry which is preliminary data.</text>
</comment>
<organism evidence="1 2">
    <name type="scientific">Gigaspora rosea</name>
    <dbReference type="NCBI Taxonomy" id="44941"/>
    <lineage>
        <taxon>Eukaryota</taxon>
        <taxon>Fungi</taxon>
        <taxon>Fungi incertae sedis</taxon>
        <taxon>Mucoromycota</taxon>
        <taxon>Glomeromycotina</taxon>
        <taxon>Glomeromycetes</taxon>
        <taxon>Diversisporales</taxon>
        <taxon>Gigasporaceae</taxon>
        <taxon>Gigaspora</taxon>
    </lineage>
</organism>
<proteinExistence type="predicted"/>
<sequence length="173" mass="20031">MGPANIYLPEFELAYTLKPNQYSIPDKYIVKTTCGKNEQTVICFINYIAKHPYYKIIFELEEEDLVCSILLSMAATNNYLKISKSTMNRVYLFGLQLWACYLLPTEHNLPRESAIFARKTELNNKISKIIPIHTVDLELLASQVKEFEDNIEVHFYNDKIVKEIESLLAKTVS</sequence>
<dbReference type="OrthoDB" id="2388514at2759"/>
<reference evidence="1 2" key="1">
    <citation type="submission" date="2018-06" db="EMBL/GenBank/DDBJ databases">
        <title>Comparative genomics reveals the genomic features of Rhizophagus irregularis, R. cerebriforme, R. diaphanum and Gigaspora rosea, and their symbiotic lifestyle signature.</title>
        <authorList>
            <person name="Morin E."/>
            <person name="San Clemente H."/>
            <person name="Chen E.C.H."/>
            <person name="De La Providencia I."/>
            <person name="Hainaut M."/>
            <person name="Kuo A."/>
            <person name="Kohler A."/>
            <person name="Murat C."/>
            <person name="Tang N."/>
            <person name="Roy S."/>
            <person name="Loubradou J."/>
            <person name="Henrissat B."/>
            <person name="Grigoriev I.V."/>
            <person name="Corradi N."/>
            <person name="Roux C."/>
            <person name="Martin F.M."/>
        </authorList>
    </citation>
    <scope>NUCLEOTIDE SEQUENCE [LARGE SCALE GENOMIC DNA]</scope>
    <source>
        <strain evidence="1 2">DAOM 194757</strain>
    </source>
</reference>
<dbReference type="Proteomes" id="UP000266673">
    <property type="component" value="Unassembled WGS sequence"/>
</dbReference>
<accession>A0A397TST6</accession>
<evidence type="ECO:0000313" key="1">
    <source>
        <dbReference type="EMBL" id="RIB00491.1"/>
    </source>
</evidence>
<gene>
    <name evidence="1" type="ORF">C2G38_2234135</name>
</gene>
<dbReference type="AlphaFoldDB" id="A0A397TST6"/>